<organism evidence="1 2">
    <name type="scientific">Sphagnum troendelagicum</name>
    <dbReference type="NCBI Taxonomy" id="128251"/>
    <lineage>
        <taxon>Eukaryota</taxon>
        <taxon>Viridiplantae</taxon>
        <taxon>Streptophyta</taxon>
        <taxon>Embryophyta</taxon>
        <taxon>Bryophyta</taxon>
        <taxon>Sphagnophytina</taxon>
        <taxon>Sphagnopsida</taxon>
        <taxon>Sphagnales</taxon>
        <taxon>Sphagnaceae</taxon>
        <taxon>Sphagnum</taxon>
    </lineage>
</organism>
<evidence type="ECO:0000313" key="2">
    <source>
        <dbReference type="Proteomes" id="UP001497512"/>
    </source>
</evidence>
<reference evidence="1" key="1">
    <citation type="submission" date="2024-02" db="EMBL/GenBank/DDBJ databases">
        <authorList>
            <consortium name="ELIXIR-Norway"/>
            <consortium name="Elixir Norway"/>
        </authorList>
    </citation>
    <scope>NUCLEOTIDE SEQUENCE</scope>
</reference>
<sequence>MHRVLHTKSVQTPKGIVTKHSSSLPSILYIETWQAAKPCICTTCSCGKHKCAETTLTTKYQTLDIKETDKKFQGPSEYIAEYIPKQSNTDRITKDGISLLGCVPTGAQYNKPTHTEYSGSYNEKPIYPAKAKKEANLDPYSCTFKGRTTYDDSYLSWPANPRSGFKPPGFHSNPMALEGKTSYTDDYWDKSRPIQPWRKSEHWPHTYSLCETHHPHKLESMPSKPIDTASRIIPYSKFAENTTYSDHYRKWRVQDSVRNVKEVRWGPKVEKFVGHTTYTQDFRKRSGGEKCNVLMRPKPTVLVNGHQCYP</sequence>
<accession>A0ABP0UUG4</accession>
<dbReference type="Proteomes" id="UP001497512">
    <property type="component" value="Chromosome 7"/>
</dbReference>
<keyword evidence="2" id="KW-1185">Reference proteome</keyword>
<gene>
    <name evidence="1" type="ORF">CSSPTR1EN2_LOCUS20156</name>
</gene>
<proteinExistence type="predicted"/>
<name>A0ABP0UUG4_9BRYO</name>
<dbReference type="EMBL" id="OZ019899">
    <property type="protein sequence ID" value="CAK9230904.1"/>
    <property type="molecule type" value="Genomic_DNA"/>
</dbReference>
<evidence type="ECO:0000313" key="1">
    <source>
        <dbReference type="EMBL" id="CAK9230904.1"/>
    </source>
</evidence>
<protein>
    <submittedName>
        <fullName evidence="1">Uncharacterized protein</fullName>
    </submittedName>
</protein>